<gene>
    <name evidence="1" type="ORF">KI387_023626</name>
</gene>
<accession>A0AA38G530</accession>
<keyword evidence="2" id="KW-1185">Reference proteome</keyword>
<comment type="caution">
    <text evidence="1">The sequence shown here is derived from an EMBL/GenBank/DDBJ whole genome shotgun (WGS) entry which is preliminary data.</text>
</comment>
<dbReference type="Proteomes" id="UP000824469">
    <property type="component" value="Unassembled WGS sequence"/>
</dbReference>
<name>A0AA38G530_TAXCH</name>
<dbReference type="AlphaFoldDB" id="A0AA38G530"/>
<feature type="non-terminal residue" evidence="1">
    <location>
        <position position="57"/>
    </location>
</feature>
<dbReference type="EMBL" id="JAHRHJ020000005">
    <property type="protein sequence ID" value="KAH9314999.1"/>
    <property type="molecule type" value="Genomic_DNA"/>
</dbReference>
<evidence type="ECO:0000313" key="2">
    <source>
        <dbReference type="Proteomes" id="UP000824469"/>
    </source>
</evidence>
<organism evidence="1 2">
    <name type="scientific">Taxus chinensis</name>
    <name type="common">Chinese yew</name>
    <name type="synonym">Taxus wallichiana var. chinensis</name>
    <dbReference type="NCBI Taxonomy" id="29808"/>
    <lineage>
        <taxon>Eukaryota</taxon>
        <taxon>Viridiplantae</taxon>
        <taxon>Streptophyta</taxon>
        <taxon>Embryophyta</taxon>
        <taxon>Tracheophyta</taxon>
        <taxon>Spermatophyta</taxon>
        <taxon>Pinopsida</taxon>
        <taxon>Pinidae</taxon>
        <taxon>Conifers II</taxon>
        <taxon>Cupressales</taxon>
        <taxon>Taxaceae</taxon>
        <taxon>Taxus</taxon>
    </lineage>
</organism>
<protein>
    <submittedName>
        <fullName evidence="1">Uncharacterized protein</fullName>
    </submittedName>
</protein>
<sequence length="57" mass="6503">MISWDFESHVNDPKFKVNHEVLMNILDTKGVNTLVNAQQLSDEKVCNALNEVSMEVK</sequence>
<reference evidence="1 2" key="1">
    <citation type="journal article" date="2021" name="Nat. Plants">
        <title>The Taxus genome provides insights into paclitaxel biosynthesis.</title>
        <authorList>
            <person name="Xiong X."/>
            <person name="Gou J."/>
            <person name="Liao Q."/>
            <person name="Li Y."/>
            <person name="Zhou Q."/>
            <person name="Bi G."/>
            <person name="Li C."/>
            <person name="Du R."/>
            <person name="Wang X."/>
            <person name="Sun T."/>
            <person name="Guo L."/>
            <person name="Liang H."/>
            <person name="Lu P."/>
            <person name="Wu Y."/>
            <person name="Zhang Z."/>
            <person name="Ro D.K."/>
            <person name="Shang Y."/>
            <person name="Huang S."/>
            <person name="Yan J."/>
        </authorList>
    </citation>
    <scope>NUCLEOTIDE SEQUENCE [LARGE SCALE GENOMIC DNA]</scope>
    <source>
        <strain evidence="1">Ta-2019</strain>
    </source>
</reference>
<proteinExistence type="predicted"/>
<evidence type="ECO:0000313" key="1">
    <source>
        <dbReference type="EMBL" id="KAH9314999.1"/>
    </source>
</evidence>